<dbReference type="NCBIfam" id="TIGR00293">
    <property type="entry name" value="prefoldin subunit alpha"/>
    <property type="match status" value="1"/>
</dbReference>
<dbReference type="CDD" id="cd23157">
    <property type="entry name" value="Prefoldin_5"/>
    <property type="match status" value="1"/>
</dbReference>
<keyword evidence="2" id="KW-0175">Coiled coil</keyword>
<reference evidence="3 4" key="1">
    <citation type="submission" date="2024-04" db="EMBL/GenBank/DDBJ databases">
        <title>Tritrichomonas musculus Genome.</title>
        <authorList>
            <person name="Alves-Ferreira E."/>
            <person name="Grigg M."/>
            <person name="Lorenzi H."/>
            <person name="Galac M."/>
        </authorList>
    </citation>
    <scope>NUCLEOTIDE SEQUENCE [LARGE SCALE GENOMIC DNA]</scope>
    <source>
        <strain evidence="3 4">EAF2021</strain>
    </source>
</reference>
<dbReference type="Proteomes" id="UP001470230">
    <property type="component" value="Unassembled WGS sequence"/>
</dbReference>
<name>A0ABR2K538_9EUKA</name>
<protein>
    <submittedName>
        <fullName evidence="3">Prefoldin subunit 5</fullName>
    </submittedName>
</protein>
<dbReference type="Gene3D" id="1.10.287.370">
    <property type="match status" value="1"/>
</dbReference>
<organism evidence="3 4">
    <name type="scientific">Tritrichomonas musculus</name>
    <dbReference type="NCBI Taxonomy" id="1915356"/>
    <lineage>
        <taxon>Eukaryota</taxon>
        <taxon>Metamonada</taxon>
        <taxon>Parabasalia</taxon>
        <taxon>Tritrichomonadida</taxon>
        <taxon>Tritrichomonadidae</taxon>
        <taxon>Tritrichomonas</taxon>
    </lineage>
</organism>
<dbReference type="InterPro" id="IPR004127">
    <property type="entry name" value="Prefoldin_subunit_alpha"/>
</dbReference>
<proteinExistence type="inferred from homology"/>
<comment type="caution">
    <text evidence="3">The sequence shown here is derived from an EMBL/GenBank/DDBJ whole genome shotgun (WGS) entry which is preliminary data.</text>
</comment>
<evidence type="ECO:0000313" key="3">
    <source>
        <dbReference type="EMBL" id="KAK8886189.1"/>
    </source>
</evidence>
<evidence type="ECO:0000313" key="4">
    <source>
        <dbReference type="Proteomes" id="UP001470230"/>
    </source>
</evidence>
<evidence type="ECO:0000256" key="2">
    <source>
        <dbReference type="SAM" id="Coils"/>
    </source>
</evidence>
<dbReference type="InterPro" id="IPR011599">
    <property type="entry name" value="PFD_alpha_archaea"/>
</dbReference>
<dbReference type="InterPro" id="IPR009053">
    <property type="entry name" value="Prefoldin"/>
</dbReference>
<dbReference type="EMBL" id="JAPFFF010000007">
    <property type="protein sequence ID" value="KAK8886189.1"/>
    <property type="molecule type" value="Genomic_DNA"/>
</dbReference>
<dbReference type="SUPFAM" id="SSF46579">
    <property type="entry name" value="Prefoldin"/>
    <property type="match status" value="1"/>
</dbReference>
<dbReference type="PANTHER" id="PTHR12674">
    <property type="entry name" value="PREFOLDIN SUBUNIT 5"/>
    <property type="match status" value="1"/>
</dbReference>
<evidence type="ECO:0000256" key="1">
    <source>
        <dbReference type="ARBA" id="ARBA00010048"/>
    </source>
</evidence>
<feature type="coiled-coil region" evidence="2">
    <location>
        <begin position="15"/>
        <end position="42"/>
    </location>
</feature>
<dbReference type="PANTHER" id="PTHR12674:SF2">
    <property type="entry name" value="PREFOLDIN SUBUNIT 5"/>
    <property type="match status" value="1"/>
</dbReference>
<keyword evidence="4" id="KW-1185">Reference proteome</keyword>
<accession>A0ABR2K538</accession>
<gene>
    <name evidence="3" type="ORF">M9Y10_041649</name>
</gene>
<dbReference type="Pfam" id="PF02996">
    <property type="entry name" value="Prefoldin"/>
    <property type="match status" value="1"/>
</dbReference>
<sequence length="151" mass="17067">MSSEQKQLPLSALTIDQLITLKSQFENELQKLTASIQLTNDTVAKTNSAKESLAQFAATEPGKEMLIPITESMYMPGVVEDTKRPIIELGTGYFAETSVENATSFFNRRLARLNKQQESLRATFKEKQSQYQITVQIINQKLAQQRRAPQQ</sequence>
<comment type="similarity">
    <text evidence="1">Belongs to the prefoldin subunit alpha family.</text>
</comment>